<evidence type="ECO:0000256" key="5">
    <source>
        <dbReference type="RuleBase" id="RU363032"/>
    </source>
</evidence>
<dbReference type="Proteomes" id="UP000292781">
    <property type="component" value="Unassembled WGS sequence"/>
</dbReference>
<feature type="domain" description="ABC transmembrane type-1" evidence="6">
    <location>
        <begin position="376"/>
        <end position="563"/>
    </location>
</feature>
<dbReference type="GO" id="GO:0055085">
    <property type="term" value="P:transmembrane transport"/>
    <property type="evidence" value="ECO:0007669"/>
    <property type="project" value="InterPro"/>
</dbReference>
<feature type="transmembrane region" description="Helical" evidence="5">
    <location>
        <begin position="544"/>
        <end position="563"/>
    </location>
</feature>
<comment type="caution">
    <text evidence="7">The sequence shown here is derived from an EMBL/GenBank/DDBJ whole genome shotgun (WGS) entry which is preliminary data.</text>
</comment>
<feature type="transmembrane region" description="Helical" evidence="5">
    <location>
        <begin position="335"/>
        <end position="353"/>
    </location>
</feature>
<feature type="transmembrane region" description="Helical" evidence="5">
    <location>
        <begin position="411"/>
        <end position="433"/>
    </location>
</feature>
<evidence type="ECO:0000313" key="7">
    <source>
        <dbReference type="EMBL" id="TBW41375.1"/>
    </source>
</evidence>
<gene>
    <name evidence="7" type="ORF">EYW49_01220</name>
</gene>
<dbReference type="PANTHER" id="PTHR42744:SF1">
    <property type="entry name" value="BINDING-PROTEIN-DEPENDENT TRANSPORT SYSTEMS INNER MEMBRANE COMPONENT"/>
    <property type="match status" value="1"/>
</dbReference>
<dbReference type="InterPro" id="IPR035906">
    <property type="entry name" value="MetI-like_sf"/>
</dbReference>
<dbReference type="OrthoDB" id="9806809at2"/>
<feature type="transmembrane region" description="Helical" evidence="5">
    <location>
        <begin position="439"/>
        <end position="459"/>
    </location>
</feature>
<evidence type="ECO:0000313" key="8">
    <source>
        <dbReference type="Proteomes" id="UP000292781"/>
    </source>
</evidence>
<evidence type="ECO:0000256" key="2">
    <source>
        <dbReference type="ARBA" id="ARBA00022692"/>
    </source>
</evidence>
<reference evidence="7 8" key="1">
    <citation type="submission" date="2019-02" db="EMBL/GenBank/DDBJ databases">
        <title>Siculibacillus lacustris gen. nov., sp. nov., a new rosette-forming bacterium isolated from a freshwater crater lake (Lake St. Ana, Romania).</title>
        <authorList>
            <person name="Felfoldi T."/>
            <person name="Marton Z."/>
            <person name="Szabo A."/>
            <person name="Mentes A."/>
            <person name="Boka K."/>
            <person name="Marialigeti K."/>
            <person name="Mathe I."/>
            <person name="Koncz M."/>
            <person name="Schumann P."/>
            <person name="Toth E."/>
        </authorList>
    </citation>
    <scope>NUCLEOTIDE SEQUENCE [LARGE SCALE GENOMIC DNA]</scope>
    <source>
        <strain evidence="7 8">SA-279</strain>
    </source>
</reference>
<feature type="transmembrane region" description="Helical" evidence="5">
    <location>
        <begin position="480"/>
        <end position="497"/>
    </location>
</feature>
<feature type="transmembrane region" description="Helical" evidence="5">
    <location>
        <begin position="212"/>
        <end position="231"/>
    </location>
</feature>
<organism evidence="7 8">
    <name type="scientific">Siculibacillus lacustris</name>
    <dbReference type="NCBI Taxonomy" id="1549641"/>
    <lineage>
        <taxon>Bacteria</taxon>
        <taxon>Pseudomonadati</taxon>
        <taxon>Pseudomonadota</taxon>
        <taxon>Alphaproteobacteria</taxon>
        <taxon>Hyphomicrobiales</taxon>
        <taxon>Ancalomicrobiaceae</taxon>
        <taxon>Siculibacillus</taxon>
    </lineage>
</organism>
<dbReference type="InterPro" id="IPR000515">
    <property type="entry name" value="MetI-like"/>
</dbReference>
<feature type="transmembrane region" description="Helical" evidence="5">
    <location>
        <begin position="373"/>
        <end position="399"/>
    </location>
</feature>
<feature type="transmembrane region" description="Helical" evidence="5">
    <location>
        <begin position="238"/>
        <end position="255"/>
    </location>
</feature>
<accession>A0A4V2KUH1</accession>
<dbReference type="RefSeq" id="WP_131305088.1">
    <property type="nucleotide sequence ID" value="NZ_SJFN01000001.1"/>
</dbReference>
<evidence type="ECO:0000256" key="1">
    <source>
        <dbReference type="ARBA" id="ARBA00004651"/>
    </source>
</evidence>
<keyword evidence="5" id="KW-0813">Transport</keyword>
<protein>
    <submittedName>
        <fullName evidence="7">ABC transporter permease subunit</fullName>
    </submittedName>
</protein>
<dbReference type="PROSITE" id="PS50928">
    <property type="entry name" value="ABC_TM1"/>
    <property type="match status" value="2"/>
</dbReference>
<evidence type="ECO:0000256" key="4">
    <source>
        <dbReference type="ARBA" id="ARBA00023136"/>
    </source>
</evidence>
<feature type="transmembrane region" description="Helical" evidence="5">
    <location>
        <begin position="20"/>
        <end position="39"/>
    </location>
</feature>
<keyword evidence="8" id="KW-1185">Reference proteome</keyword>
<dbReference type="Gene3D" id="1.10.3720.10">
    <property type="entry name" value="MetI-like"/>
    <property type="match status" value="2"/>
</dbReference>
<dbReference type="SUPFAM" id="SSF161098">
    <property type="entry name" value="MetI-like"/>
    <property type="match status" value="2"/>
</dbReference>
<comment type="subcellular location">
    <subcellularLocation>
        <location evidence="1 5">Cell membrane</location>
        <topology evidence="1 5">Multi-pass membrane protein</topology>
    </subcellularLocation>
</comment>
<proteinExistence type="inferred from homology"/>
<dbReference type="CDD" id="cd06261">
    <property type="entry name" value="TM_PBP2"/>
    <property type="match status" value="2"/>
</dbReference>
<keyword evidence="3 5" id="KW-1133">Transmembrane helix</keyword>
<dbReference type="GO" id="GO:0005886">
    <property type="term" value="C:plasma membrane"/>
    <property type="evidence" value="ECO:0007669"/>
    <property type="project" value="UniProtKB-SubCell"/>
</dbReference>
<comment type="similarity">
    <text evidence="5">Belongs to the binding-protein-dependent transport system permease family.</text>
</comment>
<name>A0A4V2KUH1_9HYPH</name>
<sequence length="577" mass="63298">MVFHRVVPPAVGRSYVPNVFDLVALLMVLGALVLVAHGARETVEPLAVLEHTPIVLDWRLLPEYALRTTLRMLAAIVGSLLFTFVYATAAAKSRRAEIVLIPILDVLQSVPILGFLTFTVVFFMGLFPGRVLGAELASVFAIFTSQAWNMTFSMYQSLRSVPKDLEEASASFHLSRWQQFWRLDVPFAMPGLVWNTMMSMSGGWFFVVASEAITVGDTTVTLPGIGAWVALAIREQNLAAVGLAVLTMLVIIVAYDQLLFRPVVAWADKFRFEQTASSEAPTSWLLDLFRRTRALRALSVAVSSTFHHSLGVRLPLPRLPQIRLSLGIPERVVDAVWLVIVVAAGAWVGWEVIDFVGTSLGWADVGEALGKGLLTLIRVVVLMTFATLVWVPIGVWVGLRPRIAEKVQPVAQFLAAFPANIAFPAAVVLIVHFHLNADVWLSPLMILGTQWYILFNVIAGTAAFPSDLKEAAQSFHVAGWRWWVNVILPGIFPYYITGAITASGGSWNAAIVAEVASWGDVKLTATGLGSYIAQATEAGDFPRVVLGIAVMSMFVTLFNRLLWRPLYAFAETRLRLG</sequence>
<dbReference type="Pfam" id="PF00528">
    <property type="entry name" value="BPD_transp_1"/>
    <property type="match status" value="2"/>
</dbReference>
<feature type="transmembrane region" description="Helical" evidence="5">
    <location>
        <begin position="68"/>
        <end position="87"/>
    </location>
</feature>
<dbReference type="AlphaFoldDB" id="A0A4V2KUH1"/>
<keyword evidence="2 5" id="KW-0812">Transmembrane</keyword>
<dbReference type="PANTHER" id="PTHR42744">
    <property type="entry name" value="BINDING-PROTEIN-DEPENDENT TRANSPORT SYSTEMS INNER MEMBRANE COMPONENT"/>
    <property type="match status" value="1"/>
</dbReference>
<keyword evidence="4 5" id="KW-0472">Membrane</keyword>
<feature type="domain" description="ABC transmembrane type-1" evidence="6">
    <location>
        <begin position="65"/>
        <end position="259"/>
    </location>
</feature>
<evidence type="ECO:0000259" key="6">
    <source>
        <dbReference type="PROSITE" id="PS50928"/>
    </source>
</evidence>
<evidence type="ECO:0000256" key="3">
    <source>
        <dbReference type="ARBA" id="ARBA00022989"/>
    </source>
</evidence>
<feature type="transmembrane region" description="Helical" evidence="5">
    <location>
        <begin position="99"/>
        <end position="124"/>
    </location>
</feature>
<dbReference type="EMBL" id="SJFN01000001">
    <property type="protein sequence ID" value="TBW41375.1"/>
    <property type="molecule type" value="Genomic_DNA"/>
</dbReference>